<evidence type="ECO:0000313" key="2">
    <source>
        <dbReference type="Proteomes" id="UP001164506"/>
    </source>
</evidence>
<evidence type="ECO:0000313" key="1">
    <source>
        <dbReference type="EMBL" id="UZX22582.1"/>
    </source>
</evidence>
<dbReference type="Gene3D" id="1.10.1040.10">
    <property type="entry name" value="N-(1-d-carboxylethyl)-l-norvaline Dehydrogenase, domain 2"/>
    <property type="match status" value="1"/>
</dbReference>
<dbReference type="GeneID" id="95601443"/>
<name>A0ABY6QZ23_9ACTN</name>
<gene>
    <name evidence="1" type="ORF">LDH80_18370</name>
</gene>
<dbReference type="InterPro" id="IPR013328">
    <property type="entry name" value="6PGD_dom2"/>
</dbReference>
<dbReference type="RefSeq" id="WP_229885711.1">
    <property type="nucleotide sequence ID" value="NZ_BMUH01000025.1"/>
</dbReference>
<dbReference type="Proteomes" id="UP001164506">
    <property type="component" value="Chromosome"/>
</dbReference>
<accession>A0ABY6QZ23</accession>
<reference evidence="1" key="1">
    <citation type="submission" date="2021-09" db="EMBL/GenBank/DDBJ databases">
        <title>Complete genome sequence and metabolic characterization of Streptomyces tanashiensis DSM 731 the producer of antibacterial Kalafungin and diverse secondary metabolites.</title>
        <authorList>
            <person name="Abbasi M.N."/>
            <person name="Anwar M.N."/>
            <person name="Alam K."/>
            <person name="Shoaib M."/>
            <person name="Lin Z."/>
            <person name="Hayat M."/>
            <person name="Ali M.I."/>
            <person name="Malik H.M.T."/>
            <person name="Ahmed I."/>
            <person name="Li A."/>
            <person name="Hailong Wang H."/>
            <person name="Zhang Y."/>
        </authorList>
    </citation>
    <scope>NUCLEOTIDE SEQUENCE</scope>
    <source>
        <strain evidence="1">Kala</strain>
    </source>
</reference>
<dbReference type="EMBL" id="CP084204">
    <property type="protein sequence ID" value="UZX22582.1"/>
    <property type="molecule type" value="Genomic_DNA"/>
</dbReference>
<organism evidence="1 2">
    <name type="scientific">Streptomyces tanashiensis</name>
    <dbReference type="NCBI Taxonomy" id="67367"/>
    <lineage>
        <taxon>Bacteria</taxon>
        <taxon>Bacillati</taxon>
        <taxon>Actinomycetota</taxon>
        <taxon>Actinomycetes</taxon>
        <taxon>Kitasatosporales</taxon>
        <taxon>Streptomycetaceae</taxon>
        <taxon>Streptomyces</taxon>
    </lineage>
</organism>
<keyword evidence="2" id="KW-1185">Reference proteome</keyword>
<sequence>MSTFHVPPITSIAASIPQTCPSDLAMQVAGTPTFLATAEGQGVSPELIGPYFGLMRRRLDAGSGEEDLAGVVDLLRR</sequence>
<proteinExistence type="predicted"/>
<protein>
    <submittedName>
        <fullName evidence="1">Dehydrogenase</fullName>
    </submittedName>
</protein>